<evidence type="ECO:0000313" key="2">
    <source>
        <dbReference type="EMBL" id="NMX04062.1"/>
    </source>
</evidence>
<dbReference type="InterPro" id="IPR007253">
    <property type="entry name" value="Cell_wall-bd_2"/>
</dbReference>
<reference evidence="2 3" key="1">
    <citation type="submission" date="2020-04" db="EMBL/GenBank/DDBJ databases">
        <title>Antimicrobial susceptibility and clonality of vaginal-derived multi-drug resistant Mobiluncus isolates in China.</title>
        <authorList>
            <person name="Zhang X."/>
        </authorList>
    </citation>
    <scope>NUCLEOTIDE SEQUENCE [LARGE SCALE GENOMIC DNA]</scope>
    <source>
        <strain evidence="2 3">12</strain>
    </source>
</reference>
<dbReference type="AlphaFoldDB" id="A0A7Y0YIG4"/>
<evidence type="ECO:0000313" key="3">
    <source>
        <dbReference type="Proteomes" id="UP000575397"/>
    </source>
</evidence>
<dbReference type="Pfam" id="PF04122">
    <property type="entry name" value="CW_binding_2"/>
    <property type="match status" value="1"/>
</dbReference>
<feature type="region of interest" description="Disordered" evidence="1">
    <location>
        <begin position="88"/>
        <end position="107"/>
    </location>
</feature>
<comment type="caution">
    <text evidence="2">The sequence shown here is derived from an EMBL/GenBank/DDBJ whole genome shotgun (WGS) entry which is preliminary data.</text>
</comment>
<accession>A0A7Y0YIG4</accession>
<sequence length="107" mass="10561">MIYVADGFGRDGNGSPDAVAGGALSDGPVLLVNGSASRGASANPAAVSALQALHPSQVIALGGGAAVSDGLGAELAGVCPVRWRYEPVPANQDGKTTRGLPNFSNFL</sequence>
<protein>
    <submittedName>
        <fullName evidence="2">Cell wall-binding repeat-containing protein</fullName>
    </submittedName>
</protein>
<proteinExistence type="predicted"/>
<dbReference type="Proteomes" id="UP000575397">
    <property type="component" value="Unassembled WGS sequence"/>
</dbReference>
<dbReference type="EMBL" id="JABCUS010000020">
    <property type="protein sequence ID" value="NMX04062.1"/>
    <property type="molecule type" value="Genomic_DNA"/>
</dbReference>
<gene>
    <name evidence="2" type="ORF">HHJ77_09055</name>
</gene>
<name>A0A7Y0YIG4_9ACTO</name>
<evidence type="ECO:0000256" key="1">
    <source>
        <dbReference type="SAM" id="MobiDB-lite"/>
    </source>
</evidence>
<organism evidence="2 3">
    <name type="scientific">Mobiluncus mulieris</name>
    <dbReference type="NCBI Taxonomy" id="2052"/>
    <lineage>
        <taxon>Bacteria</taxon>
        <taxon>Bacillati</taxon>
        <taxon>Actinomycetota</taxon>
        <taxon>Actinomycetes</taxon>
        <taxon>Actinomycetales</taxon>
        <taxon>Actinomycetaceae</taxon>
        <taxon>Mobiluncus</taxon>
    </lineage>
</organism>